<evidence type="ECO:0000256" key="1">
    <source>
        <dbReference type="ARBA" id="ARBA00022737"/>
    </source>
</evidence>
<dbReference type="Gene3D" id="1.10.10.60">
    <property type="entry name" value="Homeodomain-like"/>
    <property type="match status" value="2"/>
</dbReference>
<feature type="domain" description="HTH myb-type" evidence="4">
    <location>
        <begin position="10"/>
        <end position="65"/>
    </location>
</feature>
<dbReference type="STRING" id="578461.R0MQ89"/>
<dbReference type="EMBL" id="KB908918">
    <property type="protein sequence ID" value="EOB15043.1"/>
    <property type="molecule type" value="Genomic_DNA"/>
</dbReference>
<dbReference type="FunFam" id="1.10.10.60:FF:000010">
    <property type="entry name" value="Transcriptional activator Myb isoform A"/>
    <property type="match status" value="1"/>
</dbReference>
<dbReference type="AlphaFoldDB" id="R0MQ89"/>
<dbReference type="GO" id="GO:0000278">
    <property type="term" value="P:mitotic cell cycle"/>
    <property type="evidence" value="ECO:0007669"/>
    <property type="project" value="TreeGrafter"/>
</dbReference>
<dbReference type="Proteomes" id="UP000016927">
    <property type="component" value="Unassembled WGS sequence"/>
</dbReference>
<dbReference type="GO" id="GO:0005634">
    <property type="term" value="C:nucleus"/>
    <property type="evidence" value="ECO:0007669"/>
    <property type="project" value="TreeGrafter"/>
</dbReference>
<dbReference type="PROSITE" id="PS50090">
    <property type="entry name" value="MYB_LIKE"/>
    <property type="match status" value="2"/>
</dbReference>
<dbReference type="OrthoDB" id="2143914at2759"/>
<dbReference type="InterPro" id="IPR009057">
    <property type="entry name" value="Homeodomain-like_sf"/>
</dbReference>
<dbReference type="HOGENOM" id="CLU_028567_14_2_1"/>
<accession>R0MQ89</accession>
<dbReference type="VEuPathDB" id="MicrosporidiaDB:NBO_10g0033"/>
<dbReference type="GO" id="GO:0000981">
    <property type="term" value="F:DNA-binding transcription factor activity, RNA polymerase II-specific"/>
    <property type="evidence" value="ECO:0007669"/>
    <property type="project" value="TreeGrafter"/>
</dbReference>
<sequence length="197" mass="22806">MIEDKGKQYGSRIIKGPWTKEEDSKLIELIEKYAPRNWSFISKKMGTRLGKQCRERWHNHLNPNITKKPFSIQEDMLIVELHKKHGNKWSEIAKHLPGRTDNAIKNYWNSSIARRTQKGKRNSMFCSIDDFHKNTPLLNKDGLQSQNFWIGQQSSQKLTRSSSVTIIPSTNPIDSEGEMDELDQIASSALLKLRTLQ</sequence>
<protein>
    <submittedName>
        <fullName evidence="5">Myb proto-oncogene protein</fullName>
    </submittedName>
</protein>
<reference evidence="5 6" key="1">
    <citation type="journal article" date="2013" name="BMC Genomics">
        <title>Comparative genomics of parasitic silkworm microsporidia reveal an association between genome expansion and host adaptation.</title>
        <authorList>
            <person name="Pan G."/>
            <person name="Xu J."/>
            <person name="Li T."/>
            <person name="Xia Q."/>
            <person name="Liu S.L."/>
            <person name="Zhang G."/>
            <person name="Li S."/>
            <person name="Li C."/>
            <person name="Liu H."/>
            <person name="Yang L."/>
            <person name="Liu T."/>
            <person name="Zhang X."/>
            <person name="Wu Z."/>
            <person name="Fan W."/>
            <person name="Dang X."/>
            <person name="Xiang H."/>
            <person name="Tao M."/>
            <person name="Li Y."/>
            <person name="Hu J."/>
            <person name="Li Z."/>
            <person name="Lin L."/>
            <person name="Luo J."/>
            <person name="Geng L."/>
            <person name="Wang L."/>
            <person name="Long M."/>
            <person name="Wan Y."/>
            <person name="He N."/>
            <person name="Zhang Z."/>
            <person name="Lu C."/>
            <person name="Keeling P.J."/>
            <person name="Wang J."/>
            <person name="Xiang Z."/>
            <person name="Zhou Z."/>
        </authorList>
    </citation>
    <scope>NUCLEOTIDE SEQUENCE [LARGE SCALE GENOMIC DNA]</scope>
    <source>
        <strain evidence="6">CQ1 / CVCC 102059</strain>
    </source>
</reference>
<feature type="domain" description="Myb-like" evidence="3">
    <location>
        <begin position="10"/>
        <end position="61"/>
    </location>
</feature>
<feature type="domain" description="HTH myb-type" evidence="4">
    <location>
        <begin position="67"/>
        <end position="116"/>
    </location>
</feature>
<dbReference type="InterPro" id="IPR001005">
    <property type="entry name" value="SANT/Myb"/>
</dbReference>
<dbReference type="PROSITE" id="PS51294">
    <property type="entry name" value="HTH_MYB"/>
    <property type="match status" value="2"/>
</dbReference>
<dbReference type="OMA" id="RRYNEFT"/>
<proteinExistence type="predicted"/>
<evidence type="ECO:0000259" key="4">
    <source>
        <dbReference type="PROSITE" id="PS51294"/>
    </source>
</evidence>
<evidence type="ECO:0000259" key="3">
    <source>
        <dbReference type="PROSITE" id="PS50090"/>
    </source>
</evidence>
<dbReference type="PANTHER" id="PTHR45614:SF25">
    <property type="entry name" value="MYB PROTEIN"/>
    <property type="match status" value="1"/>
</dbReference>
<evidence type="ECO:0000313" key="5">
    <source>
        <dbReference type="EMBL" id="EOB15043.1"/>
    </source>
</evidence>
<keyword evidence="2" id="KW-0238">DNA-binding</keyword>
<name>R0MQ89_NOSB1</name>
<dbReference type="PANTHER" id="PTHR45614">
    <property type="entry name" value="MYB PROTEIN-RELATED"/>
    <property type="match status" value="1"/>
</dbReference>
<dbReference type="GO" id="GO:0045944">
    <property type="term" value="P:positive regulation of transcription by RNA polymerase II"/>
    <property type="evidence" value="ECO:0007669"/>
    <property type="project" value="TreeGrafter"/>
</dbReference>
<dbReference type="Pfam" id="PF13921">
    <property type="entry name" value="Myb_DNA-bind_6"/>
    <property type="match status" value="1"/>
</dbReference>
<keyword evidence="1" id="KW-0677">Repeat</keyword>
<dbReference type="SUPFAM" id="SSF46689">
    <property type="entry name" value="Homeodomain-like"/>
    <property type="match status" value="1"/>
</dbReference>
<feature type="domain" description="Myb-like" evidence="3">
    <location>
        <begin position="62"/>
        <end position="112"/>
    </location>
</feature>
<evidence type="ECO:0000256" key="2">
    <source>
        <dbReference type="ARBA" id="ARBA00023125"/>
    </source>
</evidence>
<evidence type="ECO:0000313" key="6">
    <source>
        <dbReference type="Proteomes" id="UP000016927"/>
    </source>
</evidence>
<dbReference type="InterPro" id="IPR017930">
    <property type="entry name" value="Myb_dom"/>
</dbReference>
<organism evidence="5 6">
    <name type="scientific">Nosema bombycis (strain CQ1 / CVCC 102059)</name>
    <name type="common">Microsporidian parasite</name>
    <name type="synonym">Pebrine of silkworm</name>
    <dbReference type="NCBI Taxonomy" id="578461"/>
    <lineage>
        <taxon>Eukaryota</taxon>
        <taxon>Fungi</taxon>
        <taxon>Fungi incertae sedis</taxon>
        <taxon>Microsporidia</taxon>
        <taxon>Nosematidae</taxon>
        <taxon>Nosema</taxon>
    </lineage>
</organism>
<dbReference type="InterPro" id="IPR050560">
    <property type="entry name" value="MYB_TF"/>
</dbReference>
<keyword evidence="6" id="KW-1185">Reference proteome</keyword>
<dbReference type="CDD" id="cd00167">
    <property type="entry name" value="SANT"/>
    <property type="match status" value="2"/>
</dbReference>
<gene>
    <name evidence="5" type="primary">MYB</name>
    <name evidence="5" type="ORF">NBO_10g0033</name>
</gene>
<dbReference type="SMART" id="SM00717">
    <property type="entry name" value="SANT"/>
    <property type="match status" value="2"/>
</dbReference>
<dbReference type="GO" id="GO:0000978">
    <property type="term" value="F:RNA polymerase II cis-regulatory region sequence-specific DNA binding"/>
    <property type="evidence" value="ECO:0007669"/>
    <property type="project" value="TreeGrafter"/>
</dbReference>